<dbReference type="EMBL" id="CP060204">
    <property type="protein sequence ID" value="QNH54328.1"/>
    <property type="molecule type" value="Genomic_DNA"/>
</dbReference>
<reference evidence="12 13" key="1">
    <citation type="submission" date="2020-07" db="EMBL/GenBank/DDBJ databases">
        <title>Complete genome and description of Selenomonas timonensis sp. nov., a new bacterium isolated from a gingivitis subject.</title>
        <authorList>
            <person name="Antezack A."/>
        </authorList>
    </citation>
    <scope>NUCLEOTIDE SEQUENCE [LARGE SCALE GENOMIC DNA]</scope>
    <source>
        <strain evidence="12 13">Marseille-Q3039</strain>
    </source>
</reference>
<keyword evidence="5 9" id="KW-0064">Aspartyl protease</keyword>
<keyword evidence="3 9" id="KW-0645">Protease</keyword>
<protein>
    <recommendedName>
        <fullName evidence="9">Lipoprotein signal peptidase</fullName>
        <ecNumber evidence="9">3.4.23.36</ecNumber>
    </recommendedName>
    <alternativeName>
        <fullName evidence="9">Prolipoprotein signal peptidase</fullName>
    </alternativeName>
    <alternativeName>
        <fullName evidence="9">Signal peptidase II</fullName>
        <shortName evidence="9">SPase II</shortName>
    </alternativeName>
</protein>
<feature type="transmembrane region" description="Helical" evidence="9">
    <location>
        <begin position="6"/>
        <end position="25"/>
    </location>
</feature>
<evidence type="ECO:0000256" key="10">
    <source>
        <dbReference type="RuleBase" id="RU000594"/>
    </source>
</evidence>
<accession>A0A7G7VJN5</accession>
<evidence type="ECO:0000256" key="5">
    <source>
        <dbReference type="ARBA" id="ARBA00022750"/>
    </source>
</evidence>
<organism evidence="12 13">
    <name type="scientific">Selenomonas timonae</name>
    <dbReference type="NCBI Taxonomy" id="2754044"/>
    <lineage>
        <taxon>Bacteria</taxon>
        <taxon>Bacillati</taxon>
        <taxon>Bacillota</taxon>
        <taxon>Negativicutes</taxon>
        <taxon>Selenomonadales</taxon>
        <taxon>Selenomonadaceae</taxon>
        <taxon>Selenomonas</taxon>
    </lineage>
</organism>
<evidence type="ECO:0000313" key="13">
    <source>
        <dbReference type="Proteomes" id="UP000515480"/>
    </source>
</evidence>
<evidence type="ECO:0000256" key="9">
    <source>
        <dbReference type="HAMAP-Rule" id="MF_00161"/>
    </source>
</evidence>
<dbReference type="PANTHER" id="PTHR33695:SF1">
    <property type="entry name" value="LIPOPROTEIN SIGNAL PEPTIDASE"/>
    <property type="match status" value="1"/>
</dbReference>
<dbReference type="RefSeq" id="WP_009441873.1">
    <property type="nucleotide sequence ID" value="NZ_CP060204.1"/>
</dbReference>
<dbReference type="Pfam" id="PF01252">
    <property type="entry name" value="Peptidase_A8"/>
    <property type="match status" value="1"/>
</dbReference>
<keyword evidence="2 9" id="KW-1003">Cell membrane</keyword>
<dbReference type="GO" id="GO:0004190">
    <property type="term" value="F:aspartic-type endopeptidase activity"/>
    <property type="evidence" value="ECO:0007669"/>
    <property type="project" value="UniProtKB-UniRule"/>
</dbReference>
<comment type="catalytic activity">
    <reaction evidence="9 10">
        <text>Release of signal peptides from bacterial membrane prolipoproteins. Hydrolyzes -Xaa-Yaa-Zaa-|-(S,diacylglyceryl)Cys-, in which Xaa is hydrophobic (preferably Leu), and Yaa (Ala or Ser) and Zaa (Gly or Ala) have small, neutral side chains.</text>
        <dbReference type="EC" id="3.4.23.36"/>
    </reaction>
</comment>
<dbReference type="HAMAP" id="MF_00161">
    <property type="entry name" value="LspA"/>
    <property type="match status" value="1"/>
</dbReference>
<evidence type="ECO:0000256" key="11">
    <source>
        <dbReference type="RuleBase" id="RU004181"/>
    </source>
</evidence>
<dbReference type="InterPro" id="IPR001872">
    <property type="entry name" value="Peptidase_A8"/>
</dbReference>
<keyword evidence="6 9" id="KW-0378">Hydrolase</keyword>
<comment type="function">
    <text evidence="9 10">This protein specifically catalyzes the removal of signal peptides from prolipoproteins.</text>
</comment>
<evidence type="ECO:0000256" key="1">
    <source>
        <dbReference type="ARBA" id="ARBA00006139"/>
    </source>
</evidence>
<evidence type="ECO:0000256" key="2">
    <source>
        <dbReference type="ARBA" id="ARBA00022475"/>
    </source>
</evidence>
<proteinExistence type="inferred from homology"/>
<keyword evidence="8 9" id="KW-0472">Membrane</keyword>
<keyword evidence="13" id="KW-1185">Reference proteome</keyword>
<feature type="active site" evidence="9">
    <location>
        <position position="129"/>
    </location>
</feature>
<dbReference type="PANTHER" id="PTHR33695">
    <property type="entry name" value="LIPOPROTEIN SIGNAL PEPTIDASE"/>
    <property type="match status" value="1"/>
</dbReference>
<dbReference type="PROSITE" id="PS00855">
    <property type="entry name" value="SPASE_II"/>
    <property type="match status" value="1"/>
</dbReference>
<comment type="subcellular location">
    <subcellularLocation>
        <location evidence="9">Cell membrane</location>
        <topology evidence="9">Multi-pass membrane protein</topology>
    </subcellularLocation>
</comment>
<evidence type="ECO:0000256" key="4">
    <source>
        <dbReference type="ARBA" id="ARBA00022692"/>
    </source>
</evidence>
<comment type="pathway">
    <text evidence="9">Protein modification; lipoprotein biosynthesis (signal peptide cleavage).</text>
</comment>
<dbReference type="UniPathway" id="UPA00665"/>
<gene>
    <name evidence="9 12" type="primary">lspA</name>
    <name evidence="12" type="ORF">H1B31_10890</name>
</gene>
<dbReference type="NCBIfam" id="TIGR00077">
    <property type="entry name" value="lspA"/>
    <property type="match status" value="1"/>
</dbReference>
<evidence type="ECO:0000256" key="8">
    <source>
        <dbReference type="ARBA" id="ARBA00023136"/>
    </source>
</evidence>
<feature type="transmembrane region" description="Helical" evidence="9">
    <location>
        <begin position="37"/>
        <end position="56"/>
    </location>
</feature>
<feature type="transmembrane region" description="Helical" evidence="9">
    <location>
        <begin position="62"/>
        <end position="79"/>
    </location>
</feature>
<dbReference type="PRINTS" id="PR00781">
    <property type="entry name" value="LIPOSIGPTASE"/>
</dbReference>
<evidence type="ECO:0000256" key="3">
    <source>
        <dbReference type="ARBA" id="ARBA00022670"/>
    </source>
</evidence>
<dbReference type="Proteomes" id="UP000515480">
    <property type="component" value="Chromosome"/>
</dbReference>
<keyword evidence="4 9" id="KW-0812">Transmembrane</keyword>
<feature type="active site" evidence="9">
    <location>
        <position position="115"/>
    </location>
</feature>
<dbReference type="KEGG" id="stim:H1B31_10890"/>
<feature type="transmembrane region" description="Helical" evidence="9">
    <location>
        <begin position="125"/>
        <end position="145"/>
    </location>
</feature>
<keyword evidence="7 9" id="KW-1133">Transmembrane helix</keyword>
<evidence type="ECO:0000256" key="6">
    <source>
        <dbReference type="ARBA" id="ARBA00022801"/>
    </source>
</evidence>
<evidence type="ECO:0000256" key="7">
    <source>
        <dbReference type="ARBA" id="ARBA00022989"/>
    </source>
</evidence>
<name>A0A7G7VJN5_9FIRM</name>
<sequence length="152" mass="16987">MSGRVKAAFSFLLILLIDQLVKYYVELTMLPGESIPVAAPFFHITFVLNPGAAFGIFRDQQWLFLATAIVFSVAFLVFYERLRRSGSLIHYGSVALAAGAVSNLIDRIRLGLVVDFFDFRVWPVFNIADIAIVLGTAAVLWALFVQKKEIRS</sequence>
<dbReference type="GO" id="GO:0006508">
    <property type="term" value="P:proteolysis"/>
    <property type="evidence" value="ECO:0007669"/>
    <property type="project" value="UniProtKB-KW"/>
</dbReference>
<dbReference type="AlphaFoldDB" id="A0A7G7VJN5"/>
<dbReference type="EC" id="3.4.23.36" evidence="9"/>
<dbReference type="GO" id="GO:0005886">
    <property type="term" value="C:plasma membrane"/>
    <property type="evidence" value="ECO:0007669"/>
    <property type="project" value="UniProtKB-SubCell"/>
</dbReference>
<evidence type="ECO:0000313" key="12">
    <source>
        <dbReference type="EMBL" id="QNH54328.1"/>
    </source>
</evidence>
<comment type="similarity">
    <text evidence="1 9 11">Belongs to the peptidase A8 family.</text>
</comment>